<dbReference type="Proteomes" id="UP000694546">
    <property type="component" value="Chromosome 14"/>
</dbReference>
<feature type="domain" description="Fibronectin type-III" evidence="16">
    <location>
        <begin position="708"/>
        <end position="800"/>
    </location>
</feature>
<dbReference type="InterPro" id="IPR003599">
    <property type="entry name" value="Ig_sub"/>
</dbReference>
<dbReference type="InterPro" id="IPR036179">
    <property type="entry name" value="Ig-like_dom_sf"/>
</dbReference>
<dbReference type="SMART" id="SM00060">
    <property type="entry name" value="FN3"/>
    <property type="match status" value="5"/>
</dbReference>
<organism evidence="17 18">
    <name type="scientific">Gadus morhua</name>
    <name type="common">Atlantic cod</name>
    <dbReference type="NCBI Taxonomy" id="8049"/>
    <lineage>
        <taxon>Eukaryota</taxon>
        <taxon>Metazoa</taxon>
        <taxon>Chordata</taxon>
        <taxon>Craniata</taxon>
        <taxon>Vertebrata</taxon>
        <taxon>Euteleostomi</taxon>
        <taxon>Actinopterygii</taxon>
        <taxon>Neopterygii</taxon>
        <taxon>Teleostei</taxon>
        <taxon>Neoteleostei</taxon>
        <taxon>Acanthomorphata</taxon>
        <taxon>Zeiogadaria</taxon>
        <taxon>Gadariae</taxon>
        <taxon>Gadiformes</taxon>
        <taxon>Gadoidei</taxon>
        <taxon>Gadidae</taxon>
        <taxon>Gadus</taxon>
    </lineage>
</organism>
<evidence type="ECO:0000256" key="2">
    <source>
        <dbReference type="ARBA" id="ARBA00004167"/>
    </source>
</evidence>
<evidence type="ECO:0000256" key="14">
    <source>
        <dbReference type="SAM" id="Phobius"/>
    </source>
</evidence>
<dbReference type="SUPFAM" id="SSF49265">
    <property type="entry name" value="Fibronectin type III"/>
    <property type="match status" value="3"/>
</dbReference>
<evidence type="ECO:0000256" key="4">
    <source>
        <dbReference type="ARBA" id="ARBA00022473"/>
    </source>
</evidence>
<feature type="domain" description="Ig-like" evidence="15">
    <location>
        <begin position="13"/>
        <end position="118"/>
    </location>
</feature>
<keyword evidence="18" id="KW-1185">Reference proteome</keyword>
<feature type="domain" description="Fibronectin type-III" evidence="16">
    <location>
        <begin position="405"/>
        <end position="499"/>
    </location>
</feature>
<comment type="similarity">
    <text evidence="3">Belongs to the immunoglobulin superfamily. DCC family.</text>
</comment>
<feature type="domain" description="Fibronectin type-III" evidence="16">
    <location>
        <begin position="602"/>
        <end position="701"/>
    </location>
</feature>
<reference evidence="17" key="2">
    <citation type="submission" date="2025-09" db="UniProtKB">
        <authorList>
            <consortium name="Ensembl"/>
        </authorList>
    </citation>
    <scope>IDENTIFICATION</scope>
</reference>
<dbReference type="SMART" id="SM00409">
    <property type="entry name" value="IG"/>
    <property type="match status" value="4"/>
</dbReference>
<accession>A0A8C5CML6</accession>
<feature type="domain" description="Fibronectin type-III" evidence="16">
    <location>
        <begin position="501"/>
        <end position="597"/>
    </location>
</feature>
<keyword evidence="8 14" id="KW-1133">Transmembrane helix</keyword>
<dbReference type="GO" id="GO:0016020">
    <property type="term" value="C:membrane"/>
    <property type="evidence" value="ECO:0007669"/>
    <property type="project" value="UniProtKB-SubCell"/>
</dbReference>
<dbReference type="SUPFAM" id="SSF48726">
    <property type="entry name" value="Immunoglobulin"/>
    <property type="match status" value="4"/>
</dbReference>
<evidence type="ECO:0000256" key="8">
    <source>
        <dbReference type="ARBA" id="ARBA00022989"/>
    </source>
</evidence>
<feature type="transmembrane region" description="Helical" evidence="14">
    <location>
        <begin position="927"/>
        <end position="949"/>
    </location>
</feature>
<dbReference type="PROSITE" id="PS50853">
    <property type="entry name" value="FN3"/>
    <property type="match status" value="5"/>
</dbReference>
<feature type="compositionally biased region" description="Polar residues" evidence="13">
    <location>
        <begin position="1041"/>
        <end position="1053"/>
    </location>
</feature>
<dbReference type="GeneTree" id="ENSGT00940000155943"/>
<dbReference type="InterPro" id="IPR003961">
    <property type="entry name" value="FN3_dom"/>
</dbReference>
<dbReference type="Pfam" id="PF13927">
    <property type="entry name" value="Ig_3"/>
    <property type="match status" value="2"/>
</dbReference>
<keyword evidence="9 14" id="KW-0472">Membrane</keyword>
<keyword evidence="11" id="KW-0325">Glycoprotein</keyword>
<feature type="domain" description="Ig-like" evidence="15">
    <location>
        <begin position="311"/>
        <end position="395"/>
    </location>
</feature>
<dbReference type="PROSITE" id="PS50835">
    <property type="entry name" value="IG_LIKE"/>
    <property type="match status" value="4"/>
</dbReference>
<dbReference type="PANTHER" id="PTHR44170">
    <property type="entry name" value="PROTEIN SIDEKICK"/>
    <property type="match status" value="1"/>
</dbReference>
<name>A0A8C5CML6_GADMO</name>
<feature type="region of interest" description="Disordered" evidence="13">
    <location>
        <begin position="1007"/>
        <end position="1061"/>
    </location>
</feature>
<evidence type="ECO:0000256" key="7">
    <source>
        <dbReference type="ARBA" id="ARBA00022737"/>
    </source>
</evidence>
<evidence type="ECO:0000313" key="18">
    <source>
        <dbReference type="Proteomes" id="UP000694546"/>
    </source>
</evidence>
<dbReference type="Gene3D" id="2.60.40.10">
    <property type="entry name" value="Immunoglobulins"/>
    <property type="match status" value="9"/>
</dbReference>
<evidence type="ECO:0000256" key="13">
    <source>
        <dbReference type="SAM" id="MobiDB-lite"/>
    </source>
</evidence>
<dbReference type="GO" id="GO:0098609">
    <property type="term" value="P:cell-cell adhesion"/>
    <property type="evidence" value="ECO:0007669"/>
    <property type="project" value="TreeGrafter"/>
</dbReference>
<feature type="compositionally biased region" description="Low complexity" evidence="13">
    <location>
        <begin position="1078"/>
        <end position="1088"/>
    </location>
</feature>
<dbReference type="InterPro" id="IPR036116">
    <property type="entry name" value="FN3_sf"/>
</dbReference>
<proteinExistence type="inferred from homology"/>
<comment type="function">
    <text evidence="1">May play a role in anteroposterior axis elongation.</text>
</comment>
<evidence type="ECO:0000256" key="5">
    <source>
        <dbReference type="ARBA" id="ARBA00022692"/>
    </source>
</evidence>
<dbReference type="CDD" id="cd00063">
    <property type="entry name" value="FN3"/>
    <property type="match status" value="5"/>
</dbReference>
<comment type="subcellular location">
    <subcellularLocation>
        <location evidence="2">Membrane</location>
        <topology evidence="2">Single-pass membrane protein</topology>
    </subcellularLocation>
</comment>
<dbReference type="SMART" id="SM00408">
    <property type="entry name" value="IGc2"/>
    <property type="match status" value="4"/>
</dbReference>
<feature type="domain" description="Ig-like" evidence="15">
    <location>
        <begin position="123"/>
        <end position="210"/>
    </location>
</feature>
<feature type="domain" description="Fibronectin type-III" evidence="16">
    <location>
        <begin position="805"/>
        <end position="900"/>
    </location>
</feature>
<evidence type="ECO:0000256" key="9">
    <source>
        <dbReference type="ARBA" id="ARBA00023136"/>
    </source>
</evidence>
<dbReference type="Ensembl" id="ENSGMOT00000063642.1">
    <property type="protein sequence ID" value="ENSGMOP00000064465.1"/>
    <property type="gene ID" value="ENSGMOG00000002611.2"/>
</dbReference>
<keyword evidence="5 14" id="KW-0812">Transmembrane</keyword>
<evidence type="ECO:0000256" key="1">
    <source>
        <dbReference type="ARBA" id="ARBA00002140"/>
    </source>
</evidence>
<dbReference type="Pfam" id="PF07679">
    <property type="entry name" value="I-set"/>
    <property type="match status" value="2"/>
</dbReference>
<dbReference type="InterPro" id="IPR007110">
    <property type="entry name" value="Ig-like_dom"/>
</dbReference>
<keyword evidence="4" id="KW-0217">Developmental protein</keyword>
<sequence>MPCRHSVSRRTGPPLRSDLSALSFSELFFVAEPQGVTVVRGDAVVLDCQAQGAAPITVRWLRNGLQLSESERIHRLPNGSLYLAEAESRRGDKSDEGSYQCLAQNKHGAVLSQKARLTIASISSFTSQPSSIVVTEGSVGRLACSINSNPPPIITWEFNRVTLPLSTERLTVLPGGVLQIHAVRAEDAGNYRCIATNIANRRRSVEATLTVTPGRSERPLIVAGPQNTSVALHHSAVLECLATGSPRPLISWSRADGRSIDVHHSRVLGNGNLVLSAARPQHAGVYVCRASTPGTRTHSLAHANVTVLAPPSLVEAPQSLTRPRAGTARFVCAAAGAPAPLVTWLKNGERVRPNGRVKMYNSKLVINQLTAEDDGVYQCQAESALGCVLAAARLVVVVSEDRPSAPRGLRAEAVSSTAVLLAWDRPLYNAAKVIAYSVHYMKAEGMNNEEYQVVIGNDTTRYIIDDLEPARNYTFYIVAYMPMGASCMSDPVVGKTLEDVPLRAPELSLTSRSPTDIAVSWAPLPAKLSRGRITALRLAFRSGAEPTPTTLELPGGRGQHLLTDLRPDTTYLLRITAATGAGWGEPSAWTSHRTPKASSAKVPLAPLLTVDPLNCTTLSLSWSLAPGHSVRVLGYRVYYHEESRPEGPALLLRPSDSRHTIGGLDPRKKYHVKILAFNALGDGYHADRTVSTPGCVSVRDRLVPPPPPPHHLHAQTNSSSRMFLHWARPAFTSRTLNYTVRCHAHGLKNASLVLYLHTSEEKLLVQDLEPNTRYEFAIRLHLDQLSSPWSPVVYQSTFPEAPTQPPSQVKVSLVQDSTALVSWRLPARDQLGVTHYTILYASRKAWAAGQWQVLQRDGGSSMALLERLQPGQVYLVKVSASNQMGDGPFSPPVELALGPDTGSHHAHGPPHNPVPSEGFLALNQTPLTAVLVGVCVALLCIMSAIIIACRGQSRKDLSPNFPNFPLSSKGGTDLMINSLGPVKPLPEEKRKKKWAFFRRDQKNVEEIQVRPEETGPQPCATRWSCPPRRGPGPQGPCLDTEGSSGSEGSQDTGDSGRYSHDGTEMAVLCSGLRSRPASLSTEESGGSEVSREELEEQELEEPELEEQEEEKLCHSGLKIRVTAEISCHQYQQTQNGSQPALSLCV</sequence>
<protein>
    <submittedName>
        <fullName evidence="17">Protogenin</fullName>
    </submittedName>
</protein>
<evidence type="ECO:0000256" key="3">
    <source>
        <dbReference type="ARBA" id="ARBA00009588"/>
    </source>
</evidence>
<feature type="compositionally biased region" description="Acidic residues" evidence="13">
    <location>
        <begin position="1093"/>
        <end position="1109"/>
    </location>
</feature>
<keyword evidence="6" id="KW-0732">Signal</keyword>
<evidence type="ECO:0000259" key="16">
    <source>
        <dbReference type="PROSITE" id="PS50853"/>
    </source>
</evidence>
<evidence type="ECO:0000259" key="15">
    <source>
        <dbReference type="PROSITE" id="PS50835"/>
    </source>
</evidence>
<feature type="region of interest" description="Disordered" evidence="13">
    <location>
        <begin position="1073"/>
        <end position="1110"/>
    </location>
</feature>
<keyword evidence="7" id="KW-0677">Repeat</keyword>
<keyword evidence="12" id="KW-0393">Immunoglobulin domain</keyword>
<dbReference type="InterPro" id="IPR003598">
    <property type="entry name" value="Ig_sub2"/>
</dbReference>
<dbReference type="InterPro" id="IPR013783">
    <property type="entry name" value="Ig-like_fold"/>
</dbReference>
<dbReference type="InterPro" id="IPR013098">
    <property type="entry name" value="Ig_I-set"/>
</dbReference>
<evidence type="ECO:0000256" key="12">
    <source>
        <dbReference type="ARBA" id="ARBA00023319"/>
    </source>
</evidence>
<keyword evidence="10" id="KW-1015">Disulfide bond</keyword>
<dbReference type="Pfam" id="PF00041">
    <property type="entry name" value="fn3"/>
    <property type="match status" value="5"/>
</dbReference>
<evidence type="ECO:0000313" key="17">
    <source>
        <dbReference type="Ensembl" id="ENSGMOP00000064465.1"/>
    </source>
</evidence>
<dbReference type="AlphaFoldDB" id="A0A8C5CML6"/>
<gene>
    <name evidence="17" type="primary">PRTG</name>
</gene>
<reference evidence="17" key="1">
    <citation type="submission" date="2025-08" db="UniProtKB">
        <authorList>
            <consortium name="Ensembl"/>
        </authorList>
    </citation>
    <scope>IDENTIFICATION</scope>
</reference>
<feature type="domain" description="Ig-like" evidence="15">
    <location>
        <begin position="219"/>
        <end position="306"/>
    </location>
</feature>
<dbReference type="PANTHER" id="PTHR44170:SF47">
    <property type="entry name" value="PROTOGENIN"/>
    <property type="match status" value="1"/>
</dbReference>
<evidence type="ECO:0000256" key="10">
    <source>
        <dbReference type="ARBA" id="ARBA00023157"/>
    </source>
</evidence>
<evidence type="ECO:0000256" key="11">
    <source>
        <dbReference type="ARBA" id="ARBA00023180"/>
    </source>
</evidence>
<evidence type="ECO:0000256" key="6">
    <source>
        <dbReference type="ARBA" id="ARBA00022729"/>
    </source>
</evidence>